<keyword evidence="2" id="KW-0560">Oxidoreductase</keyword>
<dbReference type="RefSeq" id="WP_012064734.1">
    <property type="nucleotide sequence ID" value="NC_009633.1"/>
</dbReference>
<evidence type="ECO:0000256" key="2">
    <source>
        <dbReference type="ARBA" id="ARBA00023002"/>
    </source>
</evidence>
<gene>
    <name evidence="4" type="ordered locus">Amet_3652</name>
</gene>
<dbReference type="GO" id="GO:0005829">
    <property type="term" value="C:cytosol"/>
    <property type="evidence" value="ECO:0007669"/>
    <property type="project" value="TreeGrafter"/>
</dbReference>
<evidence type="ECO:0000259" key="3">
    <source>
        <dbReference type="Pfam" id="PF02525"/>
    </source>
</evidence>
<evidence type="ECO:0000313" key="4">
    <source>
        <dbReference type="EMBL" id="ABR49774.1"/>
    </source>
</evidence>
<dbReference type="Pfam" id="PF02525">
    <property type="entry name" value="Flavodoxin_2"/>
    <property type="match status" value="1"/>
</dbReference>
<comment type="similarity">
    <text evidence="1">Belongs to the NAD(P)H dehydrogenase (quinone) family.</text>
</comment>
<reference evidence="5" key="1">
    <citation type="journal article" date="2016" name="Genome Announc.">
        <title>Complete genome sequence of Alkaliphilus metalliredigens strain QYMF, an alkaliphilic and metal-reducing bacterium isolated from borax-contaminated leachate ponds.</title>
        <authorList>
            <person name="Hwang C."/>
            <person name="Copeland A."/>
            <person name="Lucas S."/>
            <person name="Lapidus A."/>
            <person name="Barry K."/>
            <person name="Detter J.C."/>
            <person name="Glavina Del Rio T."/>
            <person name="Hammon N."/>
            <person name="Israni S."/>
            <person name="Dalin E."/>
            <person name="Tice H."/>
            <person name="Pitluck S."/>
            <person name="Chertkov O."/>
            <person name="Brettin T."/>
            <person name="Bruce D."/>
            <person name="Han C."/>
            <person name="Schmutz J."/>
            <person name="Larimer F."/>
            <person name="Land M.L."/>
            <person name="Hauser L."/>
            <person name="Kyrpides N."/>
            <person name="Mikhailova N."/>
            <person name="Ye Q."/>
            <person name="Zhou J."/>
            <person name="Richardson P."/>
            <person name="Fields M.W."/>
        </authorList>
    </citation>
    <scope>NUCLEOTIDE SEQUENCE [LARGE SCALE GENOMIC DNA]</scope>
    <source>
        <strain evidence="5">QYMF</strain>
    </source>
</reference>
<dbReference type="Proteomes" id="UP000001572">
    <property type="component" value="Chromosome"/>
</dbReference>
<dbReference type="GO" id="GO:0003955">
    <property type="term" value="F:NAD(P)H dehydrogenase (quinone) activity"/>
    <property type="evidence" value="ECO:0007669"/>
    <property type="project" value="TreeGrafter"/>
</dbReference>
<dbReference type="EMBL" id="CP000724">
    <property type="protein sequence ID" value="ABR49774.1"/>
    <property type="molecule type" value="Genomic_DNA"/>
</dbReference>
<dbReference type="eggNOG" id="COG2249">
    <property type="taxonomic scope" value="Bacteria"/>
</dbReference>
<protein>
    <submittedName>
        <fullName evidence="4">NAD(P)H dehydrogenase (Quinone)</fullName>
    </submittedName>
</protein>
<evidence type="ECO:0000256" key="1">
    <source>
        <dbReference type="ARBA" id="ARBA00006252"/>
    </source>
</evidence>
<dbReference type="PANTHER" id="PTHR10204:SF34">
    <property type="entry name" value="NAD(P)H DEHYDROGENASE [QUINONE] 1 ISOFORM 1"/>
    <property type="match status" value="1"/>
</dbReference>
<dbReference type="KEGG" id="amt:Amet_3652"/>
<organism evidence="4 5">
    <name type="scientific">Alkaliphilus metalliredigens (strain QYMF)</name>
    <dbReference type="NCBI Taxonomy" id="293826"/>
    <lineage>
        <taxon>Bacteria</taxon>
        <taxon>Bacillati</taxon>
        <taxon>Bacillota</taxon>
        <taxon>Clostridia</taxon>
        <taxon>Peptostreptococcales</taxon>
        <taxon>Natronincolaceae</taxon>
        <taxon>Alkaliphilus</taxon>
    </lineage>
</organism>
<dbReference type="STRING" id="293826.Amet_3652"/>
<name>A6TUA6_ALKMQ</name>
<dbReference type="AlphaFoldDB" id="A6TUA6"/>
<dbReference type="Gene3D" id="3.40.50.360">
    <property type="match status" value="1"/>
</dbReference>
<sequence>MMKTLVIFAHPNSDSFNGAIRYVVENQLKENGVEYIVKDLYAMNFNGILTVNDLMQMRKGTVADDIALEQNDVRWAENLIFIFPIWWIAPPAIVKGWIDRVLSHGFAYEHQEDGTIKGLLGDKRALIITTSGANQEKMQNEGTLEAIETMLIKGIFNFSGISDVTYENLFQVTSTTDEKRQEMLQQVASLVSRL</sequence>
<accession>A6TUA6</accession>
<dbReference type="InterPro" id="IPR051545">
    <property type="entry name" value="NAD(P)H_dehydrogenase_qn"/>
</dbReference>
<proteinExistence type="inferred from homology"/>
<dbReference type="HOGENOM" id="CLU_058643_1_0_9"/>
<dbReference type="SUPFAM" id="SSF52218">
    <property type="entry name" value="Flavoproteins"/>
    <property type="match status" value="1"/>
</dbReference>
<dbReference type="PANTHER" id="PTHR10204">
    <property type="entry name" value="NAD P H OXIDOREDUCTASE-RELATED"/>
    <property type="match status" value="1"/>
</dbReference>
<keyword evidence="5" id="KW-1185">Reference proteome</keyword>
<evidence type="ECO:0000313" key="5">
    <source>
        <dbReference type="Proteomes" id="UP000001572"/>
    </source>
</evidence>
<dbReference type="InterPro" id="IPR003680">
    <property type="entry name" value="Flavodoxin_fold"/>
</dbReference>
<dbReference type="InterPro" id="IPR029039">
    <property type="entry name" value="Flavoprotein-like_sf"/>
</dbReference>
<feature type="domain" description="Flavodoxin-like fold" evidence="3">
    <location>
        <begin position="2"/>
        <end position="189"/>
    </location>
</feature>